<comment type="caution">
    <text evidence="2">The sequence shown here is derived from an EMBL/GenBank/DDBJ whole genome shotgun (WGS) entry which is preliminary data.</text>
</comment>
<keyword evidence="1" id="KW-0812">Transmembrane</keyword>
<protein>
    <recommendedName>
        <fullName evidence="4">J domain-containing protein</fullName>
    </recommendedName>
</protein>
<evidence type="ECO:0008006" key="4">
    <source>
        <dbReference type="Google" id="ProtNLM"/>
    </source>
</evidence>
<feature type="transmembrane region" description="Helical" evidence="1">
    <location>
        <begin position="108"/>
        <end position="129"/>
    </location>
</feature>
<organism evidence="2 3">
    <name type="scientific">Candidatus Corynebacterium avicola</name>
    <dbReference type="NCBI Taxonomy" id="2838527"/>
    <lineage>
        <taxon>Bacteria</taxon>
        <taxon>Bacillati</taxon>
        <taxon>Actinomycetota</taxon>
        <taxon>Actinomycetes</taxon>
        <taxon>Mycobacteriales</taxon>
        <taxon>Corynebacteriaceae</taxon>
        <taxon>Corynebacterium</taxon>
    </lineage>
</organism>
<dbReference type="AlphaFoldDB" id="A0A9D1UKR7"/>
<proteinExistence type="predicted"/>
<dbReference type="EMBL" id="DXGC01000009">
    <property type="protein sequence ID" value="HIW90241.1"/>
    <property type="molecule type" value="Genomic_DNA"/>
</dbReference>
<evidence type="ECO:0000256" key="1">
    <source>
        <dbReference type="SAM" id="Phobius"/>
    </source>
</evidence>
<reference evidence="2" key="2">
    <citation type="submission" date="2021-04" db="EMBL/GenBank/DDBJ databases">
        <authorList>
            <person name="Gilroy R."/>
        </authorList>
    </citation>
    <scope>NUCLEOTIDE SEQUENCE</scope>
    <source>
        <strain evidence="2">CHK32-1732</strain>
    </source>
</reference>
<dbReference type="Proteomes" id="UP000824190">
    <property type="component" value="Unassembled WGS sequence"/>
</dbReference>
<gene>
    <name evidence="2" type="ORF">H9870_01020</name>
</gene>
<keyword evidence="1" id="KW-1133">Transmembrane helix</keyword>
<reference evidence="2" key="1">
    <citation type="journal article" date="2021" name="PeerJ">
        <title>Extensive microbial diversity within the chicken gut microbiome revealed by metagenomics and culture.</title>
        <authorList>
            <person name="Gilroy R."/>
            <person name="Ravi A."/>
            <person name="Getino M."/>
            <person name="Pursley I."/>
            <person name="Horton D.L."/>
            <person name="Alikhan N.F."/>
            <person name="Baker D."/>
            <person name="Gharbi K."/>
            <person name="Hall N."/>
            <person name="Watson M."/>
            <person name="Adriaenssens E.M."/>
            <person name="Foster-Nyarko E."/>
            <person name="Jarju S."/>
            <person name="Secka A."/>
            <person name="Antonio M."/>
            <person name="Oren A."/>
            <person name="Chaudhuri R.R."/>
            <person name="La Ragione R."/>
            <person name="Hildebrand F."/>
            <person name="Pallen M.J."/>
        </authorList>
    </citation>
    <scope>NUCLEOTIDE SEQUENCE</scope>
    <source>
        <strain evidence="2">CHK32-1732</strain>
    </source>
</reference>
<name>A0A9D1UKR7_9CORY</name>
<evidence type="ECO:0000313" key="2">
    <source>
        <dbReference type="EMBL" id="HIW90241.1"/>
    </source>
</evidence>
<sequence>MPHYDLYRSLGLDRHASTAGLARDLDARKASADPGDAGLVDQLTTARAILGDDTRRGLYDQRLDDPTAPEIDVDALHELAALDVSGVAGAQDAVNGQQAKSSYVQSKGFAIGVTALVTAVVVLLGGWGIGKIFGGDGTQDFSEAQDAVNDFLEQDDPDDLRSWADDNIPDGVRDDVLSELGAEEDGSDDFSGMSDYFEGENLEAGAGLSFEQQLIYFGLDQDGREDAYEMAEEEGFSREEVDSSVFIGVRDGDGAYKGQINVVETDGGHKVAQVIQNNYDSDFL</sequence>
<keyword evidence="1" id="KW-0472">Membrane</keyword>
<evidence type="ECO:0000313" key="3">
    <source>
        <dbReference type="Proteomes" id="UP000824190"/>
    </source>
</evidence>
<accession>A0A9D1UKR7</accession>